<proteinExistence type="predicted"/>
<sequence length="180" mass="20729">MPKRCSWATKSPELMIYHDTIWGNPTKEIDELFYRLCLETMQAGLAFQTVLNFEAGMKEVFHNFSIDYLSTLKEADADVLCANKKIIRNHAKVKAIIHNAKIVKEKPEELIDGTWGPVNYVQLDHLLDETDPHPDFNEFVQQFVNCFKEMGLKRIGPVTVYSYLQAAGVVNDHVIQCHFR</sequence>
<dbReference type="SUPFAM" id="SSF48150">
    <property type="entry name" value="DNA-glycosylase"/>
    <property type="match status" value="1"/>
</dbReference>
<dbReference type="RefSeq" id="WP_203630371.1">
    <property type="nucleotide sequence ID" value="NZ_BNJR01000015.1"/>
</dbReference>
<dbReference type="Proteomes" id="UP000604765">
    <property type="component" value="Unassembled WGS sequence"/>
</dbReference>
<dbReference type="PANTHER" id="PTHR30037">
    <property type="entry name" value="DNA-3-METHYLADENINE GLYCOSYLASE 1"/>
    <property type="match status" value="1"/>
</dbReference>
<keyword evidence="2" id="KW-1185">Reference proteome</keyword>
<comment type="caution">
    <text evidence="1">The sequence shown here is derived from an EMBL/GenBank/DDBJ whole genome shotgun (WGS) entry which is preliminary data.</text>
</comment>
<dbReference type="Gene3D" id="1.10.340.30">
    <property type="entry name" value="Hypothetical protein, domain 2"/>
    <property type="match status" value="1"/>
</dbReference>
<dbReference type="InterPro" id="IPR005019">
    <property type="entry name" value="Adenine_glyco"/>
</dbReference>
<protein>
    <submittedName>
        <fullName evidence="1">DNA-3-methyladenine glycosylase I</fullName>
    </submittedName>
</protein>
<dbReference type="EMBL" id="BNJR01000015">
    <property type="protein sequence ID" value="GHP14361.1"/>
    <property type="molecule type" value="Genomic_DNA"/>
</dbReference>
<dbReference type="InterPro" id="IPR052891">
    <property type="entry name" value="DNA-3mA_glycosylase"/>
</dbReference>
<organism evidence="1 2">
    <name type="scientific">Lentilactobacillus fungorum</name>
    <dbReference type="NCBI Taxonomy" id="2201250"/>
    <lineage>
        <taxon>Bacteria</taxon>
        <taxon>Bacillati</taxon>
        <taxon>Bacillota</taxon>
        <taxon>Bacilli</taxon>
        <taxon>Lactobacillales</taxon>
        <taxon>Lactobacillaceae</taxon>
        <taxon>Lentilactobacillus</taxon>
    </lineage>
</organism>
<evidence type="ECO:0000313" key="1">
    <source>
        <dbReference type="EMBL" id="GHP14361.1"/>
    </source>
</evidence>
<accession>A0ABQ3W0Z2</accession>
<dbReference type="Pfam" id="PF03352">
    <property type="entry name" value="Adenine_glyco"/>
    <property type="match status" value="1"/>
</dbReference>
<dbReference type="PANTHER" id="PTHR30037:SF4">
    <property type="entry name" value="DNA-3-METHYLADENINE GLYCOSYLASE I"/>
    <property type="match status" value="1"/>
</dbReference>
<evidence type="ECO:0000313" key="2">
    <source>
        <dbReference type="Proteomes" id="UP000604765"/>
    </source>
</evidence>
<name>A0ABQ3W0Z2_9LACO</name>
<gene>
    <name evidence="1" type="primary">tag1</name>
    <name evidence="1" type="ORF">YK48G_17860</name>
</gene>
<reference evidence="1 2" key="1">
    <citation type="journal article" date="2021" name="Int. J. Syst. Evol. Microbiol.">
        <title>Lentilactobacillus fungorum sp. nov., isolated from spent mushroom substrates.</title>
        <authorList>
            <person name="Tohno M."/>
            <person name="Tanizawa Y."/>
            <person name="Kojima Y."/>
            <person name="Sakamoto M."/>
            <person name="Ohkuma M."/>
            <person name="Kobayashi H."/>
        </authorList>
    </citation>
    <scope>NUCLEOTIDE SEQUENCE [LARGE SCALE GENOMIC DNA]</scope>
    <source>
        <strain evidence="1 2">YK48G</strain>
    </source>
</reference>
<dbReference type="InterPro" id="IPR011257">
    <property type="entry name" value="DNA_glycosylase"/>
</dbReference>